<dbReference type="Gene3D" id="1.10.8.10">
    <property type="entry name" value="DNA helicase RuvA subunit, C-terminal domain"/>
    <property type="match status" value="1"/>
</dbReference>
<organism evidence="3 4">
    <name type="scientific">Armadillidium nasatum</name>
    <dbReference type="NCBI Taxonomy" id="96803"/>
    <lineage>
        <taxon>Eukaryota</taxon>
        <taxon>Metazoa</taxon>
        <taxon>Ecdysozoa</taxon>
        <taxon>Arthropoda</taxon>
        <taxon>Crustacea</taxon>
        <taxon>Multicrustacea</taxon>
        <taxon>Malacostraca</taxon>
        <taxon>Eumalacostraca</taxon>
        <taxon>Peracarida</taxon>
        <taxon>Isopoda</taxon>
        <taxon>Oniscidea</taxon>
        <taxon>Crinocheta</taxon>
        <taxon>Armadillidiidae</taxon>
        <taxon>Armadillidium</taxon>
    </lineage>
</organism>
<feature type="compositionally biased region" description="Low complexity" evidence="1">
    <location>
        <begin position="632"/>
        <end position="647"/>
    </location>
</feature>
<evidence type="ECO:0000259" key="2">
    <source>
        <dbReference type="PROSITE" id="PS51140"/>
    </source>
</evidence>
<dbReference type="PROSITE" id="PS51140">
    <property type="entry name" value="CUE"/>
    <property type="match status" value="1"/>
</dbReference>
<dbReference type="SMART" id="SM00546">
    <property type="entry name" value="CUE"/>
    <property type="match status" value="1"/>
</dbReference>
<feature type="region of interest" description="Disordered" evidence="1">
    <location>
        <begin position="476"/>
        <end position="715"/>
    </location>
</feature>
<dbReference type="Proteomes" id="UP000326759">
    <property type="component" value="Unassembled WGS sequence"/>
</dbReference>
<evidence type="ECO:0000313" key="4">
    <source>
        <dbReference type="Proteomes" id="UP000326759"/>
    </source>
</evidence>
<sequence>MLVPCSLASEESKMSLEELGDIIEYMMDSFCSLQAFLTIFPKACETFHVKDFELRLSSFYERAVPKLVDHLSTDKDMQLEELAIKRELREKLDVVRLSILTIFREILNYICLSPKEDASDLNAKTLSEKIESFSNILTSSVEEKVFITDYNASYDLSADILYFKEKGADLTTLTFIKEAVESIVNEVSSSMVLEEGDEPSEEEEIAKKNEVGQLWLPNEGVPFGDTSGMNGYYAGQTNSLSPVEVESLVSGVQDLFPELGSGFIKECLRYYSFSGEEVLNAILEDNLPPCLDALDRSMKETMESSTSSSSRSLSEESSQNSLSQREKLTESLVENQEEPYECGTLSNRLNIYDDDEFDVFRKPANVRKEKIHKGKAAPSRNLYEKDPDLTQKMKNIVEQYEWSHGYSIYEDEEKYTSLAGLSTSEAVYDDEYDDTYADNEAGDVDSFAADGRRFERIPTIRGRGALNTPSLNFFDEEDEEETQQEKSEFHTQEEMAEGVDEGSSYAGKGKSPHSEGGNFKGEKFKRANASQRRVYAERGEEWNSSQSLSFTNSNRSRGGGGGSRRNVSFREDNQNTSDMNDHQQGERNPIRPSFEPFCENPEDTRRRMERRRLNKQFRNKGYQSPAADVGSEDTSNNSSASYSQKSSTKTNKHSGKQWRQGGQESDDASGRRLHGGKYKEDTNHGKAQDKNFRHKMIHKNEQRRNAAQAKYRNNF</sequence>
<keyword evidence="4" id="KW-1185">Reference proteome</keyword>
<feature type="compositionally biased region" description="Basic residues" evidence="1">
    <location>
        <begin position="607"/>
        <end position="618"/>
    </location>
</feature>
<dbReference type="OrthoDB" id="5577209at2759"/>
<dbReference type="PANTHER" id="PTHR21494">
    <property type="entry name" value="ACTIVATING SIGNAL COINTEGRATOR 1 COMPLEX SUBUNIT 2 ASC-1 COMPLEX SUBUNIT P100"/>
    <property type="match status" value="1"/>
</dbReference>
<dbReference type="GO" id="GO:0043130">
    <property type="term" value="F:ubiquitin binding"/>
    <property type="evidence" value="ECO:0007669"/>
    <property type="project" value="InterPro"/>
</dbReference>
<feature type="region of interest" description="Disordered" evidence="1">
    <location>
        <begin position="299"/>
        <end position="340"/>
    </location>
</feature>
<dbReference type="CDD" id="cd14364">
    <property type="entry name" value="CUE_ASCC2"/>
    <property type="match status" value="1"/>
</dbReference>
<gene>
    <name evidence="3" type="primary">ASCC2_1</name>
    <name evidence="3" type="ORF">Anas_13444</name>
</gene>
<dbReference type="Pfam" id="PF02845">
    <property type="entry name" value="CUE"/>
    <property type="match status" value="1"/>
</dbReference>
<reference evidence="3 4" key="1">
    <citation type="journal article" date="2019" name="PLoS Biol.">
        <title>Sex chromosomes control vertical transmission of feminizing Wolbachia symbionts in an isopod.</title>
        <authorList>
            <person name="Becking T."/>
            <person name="Chebbi M.A."/>
            <person name="Giraud I."/>
            <person name="Moumen B."/>
            <person name="Laverre T."/>
            <person name="Caubet Y."/>
            <person name="Peccoud J."/>
            <person name="Gilbert C."/>
            <person name="Cordaux R."/>
        </authorList>
    </citation>
    <scope>NUCLEOTIDE SEQUENCE [LARGE SCALE GENOMIC DNA]</scope>
    <source>
        <strain evidence="3">ANa2</strain>
        <tissue evidence="3">Whole body excluding digestive tract and cuticle</tissue>
    </source>
</reference>
<name>A0A5N5TDR7_9CRUS</name>
<proteinExistence type="predicted"/>
<feature type="domain" description="CUE" evidence="2">
    <location>
        <begin position="244"/>
        <end position="287"/>
    </location>
</feature>
<feature type="compositionally biased region" description="Low complexity" evidence="1">
    <location>
        <begin position="303"/>
        <end position="323"/>
    </location>
</feature>
<accession>A0A5N5TDR7</accession>
<dbReference type="InterPro" id="IPR041800">
    <property type="entry name" value="ASCC2_CUE"/>
</dbReference>
<feature type="compositionally biased region" description="Basic and acidic residues" evidence="1">
    <location>
        <begin position="483"/>
        <end position="493"/>
    </location>
</feature>
<evidence type="ECO:0000313" key="3">
    <source>
        <dbReference type="EMBL" id="KAB7503255.1"/>
    </source>
</evidence>
<dbReference type="EMBL" id="SEYY01005551">
    <property type="protein sequence ID" value="KAB7503255.1"/>
    <property type="molecule type" value="Genomic_DNA"/>
</dbReference>
<dbReference type="InterPro" id="IPR052586">
    <property type="entry name" value="ASCC2"/>
</dbReference>
<dbReference type="GO" id="GO:0006355">
    <property type="term" value="P:regulation of DNA-templated transcription"/>
    <property type="evidence" value="ECO:0007669"/>
    <property type="project" value="TreeGrafter"/>
</dbReference>
<protein>
    <submittedName>
        <fullName evidence="3">Activating signal cointegrator 1 complex subunit 2</fullName>
    </submittedName>
</protein>
<feature type="compositionally biased region" description="Basic and acidic residues" evidence="1">
    <location>
        <begin position="568"/>
        <end position="589"/>
    </location>
</feature>
<dbReference type="AlphaFoldDB" id="A0A5N5TDR7"/>
<feature type="compositionally biased region" description="Basic and acidic residues" evidence="1">
    <location>
        <begin position="677"/>
        <end position="691"/>
    </location>
</feature>
<dbReference type="InterPro" id="IPR003892">
    <property type="entry name" value="CUE"/>
</dbReference>
<dbReference type="SUPFAM" id="SSF46934">
    <property type="entry name" value="UBA-like"/>
    <property type="match status" value="1"/>
</dbReference>
<comment type="caution">
    <text evidence="3">The sequence shown here is derived from an EMBL/GenBank/DDBJ whole genome shotgun (WGS) entry which is preliminary data.</text>
</comment>
<dbReference type="InterPro" id="IPR009060">
    <property type="entry name" value="UBA-like_sf"/>
</dbReference>
<dbReference type="PANTHER" id="PTHR21494:SF0">
    <property type="entry name" value="ACTIVATING SIGNAL COINTEGRATOR 1 COMPLEX SUBUNIT 2"/>
    <property type="match status" value="1"/>
</dbReference>
<feature type="compositionally biased region" description="Polar residues" evidence="1">
    <location>
        <begin position="542"/>
        <end position="551"/>
    </location>
</feature>
<evidence type="ECO:0000256" key="1">
    <source>
        <dbReference type="SAM" id="MobiDB-lite"/>
    </source>
</evidence>